<feature type="transmembrane region" description="Helical" evidence="5">
    <location>
        <begin position="7"/>
        <end position="28"/>
    </location>
</feature>
<keyword evidence="2 5" id="KW-0255">Endonuclease</keyword>
<dbReference type="Gene3D" id="3.30.310.210">
    <property type="match status" value="1"/>
</dbReference>
<dbReference type="InterPro" id="IPR006674">
    <property type="entry name" value="HD_domain"/>
</dbReference>
<dbReference type="InterPro" id="IPR017705">
    <property type="entry name" value="Ribonuclease_Y"/>
</dbReference>
<evidence type="ECO:0000259" key="8">
    <source>
        <dbReference type="PROSITE" id="PS51831"/>
    </source>
</evidence>
<keyword evidence="5" id="KW-1003">Cell membrane</keyword>
<dbReference type="Pfam" id="PF12072">
    <property type="entry name" value="RNase_Y_N"/>
    <property type="match status" value="1"/>
</dbReference>
<dbReference type="HAMAP" id="MF_00335">
    <property type="entry name" value="RNase_Y"/>
    <property type="match status" value="1"/>
</dbReference>
<sequence>MTGAFEALVLGGLAVLIAVVAVVAVVVIRRQPGGPAGRRGLVELDQDSRTPTPRTIDQAAVSEREAQLADAEQKLFARREAAEAEVGELQTRAEDLMRAAQASRAEAEAEAATRRNELREQRNDLERREQRLADREERLDAEARGLDDRAHQLDDQKAELKRQRRELAEAEGEHLAALERVAGLTAEQAKAELVSAVEHEAKRQAVLVARDIERQAAREAESKAQTIVVDAIQRVASEQTSESVVSAVHLPGDEMKGRIIGREGRNIRAFEQVTGVNVMIDDTPESVLLSCFDPVRRETARITLTELVKDGRIHPARIEEVHERSKSKIQQLCLTAAEDALAEVGISDLNPALVPILGKLRYRTSYGQNVLKHLIESAHIAGLMAAELRLDVAQCKRAAFLHDIGKALTHEVEGSHALIGADLARKYGEHPDVVHAIEAHHNEVEVHSVEAVLVQAADAISGSRPGARRESIEAYVQRLERLEHIAGVHDGVDKVFAMQAGRELRVMVVPEQVDDIAAQVMARDIAKQIEEELTYPGQIRITVVRESRATETAR</sequence>
<dbReference type="Gene3D" id="1.10.3210.10">
    <property type="entry name" value="Hypothetical protein af1432"/>
    <property type="match status" value="1"/>
</dbReference>
<dbReference type="SUPFAM" id="SSF54791">
    <property type="entry name" value="Eukaryotic type KH-domain (KH-domain type I)"/>
    <property type="match status" value="1"/>
</dbReference>
<name>A0ABP7AWM0_9ACTN</name>
<dbReference type="Pfam" id="PF01966">
    <property type="entry name" value="HD"/>
    <property type="match status" value="1"/>
</dbReference>
<keyword evidence="5" id="KW-0812">Transmembrane</keyword>
<evidence type="ECO:0000256" key="1">
    <source>
        <dbReference type="ARBA" id="ARBA00022722"/>
    </source>
</evidence>
<dbReference type="RefSeq" id="WP_344809971.1">
    <property type="nucleotide sequence ID" value="NZ_BAABAB010000052.1"/>
</dbReference>
<dbReference type="PROSITE" id="PS50084">
    <property type="entry name" value="KH_TYPE_1"/>
    <property type="match status" value="1"/>
</dbReference>
<dbReference type="InterPro" id="IPR036612">
    <property type="entry name" value="KH_dom_type_1_sf"/>
</dbReference>
<keyword evidence="1 5" id="KW-0540">Nuclease</keyword>
<dbReference type="NCBIfam" id="TIGR03319">
    <property type="entry name" value="RNase_Y"/>
    <property type="match status" value="1"/>
</dbReference>
<protein>
    <recommendedName>
        <fullName evidence="5 6">Ribonuclease Y</fullName>
        <shortName evidence="5">RNase Y</shortName>
        <ecNumber evidence="5 6">3.1.-.-</ecNumber>
    </recommendedName>
</protein>
<gene>
    <name evidence="5 9" type="primary">rny</name>
    <name evidence="9" type="ORF">GCM10022236_51330</name>
</gene>
<comment type="function">
    <text evidence="5">Endoribonuclease that initiates mRNA decay.</text>
</comment>
<evidence type="ECO:0000256" key="7">
    <source>
        <dbReference type="SAM" id="MobiDB-lite"/>
    </source>
</evidence>
<comment type="similarity">
    <text evidence="5">Belongs to the RNase Y family.</text>
</comment>
<comment type="caution">
    <text evidence="9">The sequence shown here is derived from an EMBL/GenBank/DDBJ whole genome shotgun (WGS) entry which is preliminary data.</text>
</comment>
<dbReference type="PANTHER" id="PTHR12826">
    <property type="entry name" value="RIBONUCLEASE Y"/>
    <property type="match status" value="1"/>
</dbReference>
<evidence type="ECO:0000256" key="5">
    <source>
        <dbReference type="HAMAP-Rule" id="MF_00335"/>
    </source>
</evidence>
<dbReference type="SMART" id="SM00471">
    <property type="entry name" value="HDc"/>
    <property type="match status" value="1"/>
</dbReference>
<dbReference type="InterPro" id="IPR004087">
    <property type="entry name" value="KH_dom"/>
</dbReference>
<evidence type="ECO:0000313" key="10">
    <source>
        <dbReference type="Proteomes" id="UP001501490"/>
    </source>
</evidence>
<evidence type="ECO:0000256" key="6">
    <source>
        <dbReference type="NCBIfam" id="TIGR03319"/>
    </source>
</evidence>
<dbReference type="PANTHER" id="PTHR12826:SF15">
    <property type="entry name" value="RIBONUCLEASE Y"/>
    <property type="match status" value="1"/>
</dbReference>
<dbReference type="NCBIfam" id="TIGR00277">
    <property type="entry name" value="HDIG"/>
    <property type="match status" value="1"/>
</dbReference>
<dbReference type="InterPro" id="IPR022711">
    <property type="entry name" value="RNase_Y_N"/>
</dbReference>
<dbReference type="InterPro" id="IPR004088">
    <property type="entry name" value="KH_dom_type_1"/>
</dbReference>
<comment type="subcellular location">
    <subcellularLocation>
        <location evidence="5">Cell membrane</location>
        <topology evidence="5">Single-pass membrane protein</topology>
    </subcellularLocation>
</comment>
<keyword evidence="3 5" id="KW-0378">Hydrolase</keyword>
<keyword evidence="5" id="KW-1133">Transmembrane helix</keyword>
<dbReference type="Pfam" id="PF00013">
    <property type="entry name" value="KH_1"/>
    <property type="match status" value="1"/>
</dbReference>
<proteinExistence type="inferred from homology"/>
<evidence type="ECO:0000256" key="2">
    <source>
        <dbReference type="ARBA" id="ARBA00022759"/>
    </source>
</evidence>
<dbReference type="InterPro" id="IPR003607">
    <property type="entry name" value="HD/PDEase_dom"/>
</dbReference>
<reference evidence="10" key="1">
    <citation type="journal article" date="2019" name="Int. J. Syst. Evol. Microbiol.">
        <title>The Global Catalogue of Microorganisms (GCM) 10K type strain sequencing project: providing services to taxonomists for standard genome sequencing and annotation.</title>
        <authorList>
            <consortium name="The Broad Institute Genomics Platform"/>
            <consortium name="The Broad Institute Genome Sequencing Center for Infectious Disease"/>
            <person name="Wu L."/>
            <person name="Ma J."/>
        </authorList>
    </citation>
    <scope>NUCLEOTIDE SEQUENCE [LARGE SCALE GENOMIC DNA]</scope>
    <source>
        <strain evidence="10">JCM 16929</strain>
    </source>
</reference>
<dbReference type="CDD" id="cd22431">
    <property type="entry name" value="KH-I_RNaseY"/>
    <property type="match status" value="1"/>
</dbReference>
<keyword evidence="10" id="KW-1185">Reference proteome</keyword>
<accession>A0ABP7AWM0</accession>
<organism evidence="9 10">
    <name type="scientific">Microlunatus ginsengisoli</name>
    <dbReference type="NCBI Taxonomy" id="363863"/>
    <lineage>
        <taxon>Bacteria</taxon>
        <taxon>Bacillati</taxon>
        <taxon>Actinomycetota</taxon>
        <taxon>Actinomycetes</taxon>
        <taxon>Propionibacteriales</taxon>
        <taxon>Propionibacteriaceae</taxon>
        <taxon>Microlunatus</taxon>
    </lineage>
</organism>
<feature type="domain" description="HD" evidence="8">
    <location>
        <begin position="370"/>
        <end position="463"/>
    </location>
</feature>
<keyword evidence="5" id="KW-0472">Membrane</keyword>
<feature type="region of interest" description="Disordered" evidence="7">
    <location>
        <begin position="101"/>
        <end position="131"/>
    </location>
</feature>
<keyword evidence="4 5" id="KW-0694">RNA-binding</keyword>
<dbReference type="EMBL" id="BAABAB010000052">
    <property type="protein sequence ID" value="GAA3642396.1"/>
    <property type="molecule type" value="Genomic_DNA"/>
</dbReference>
<dbReference type="EC" id="3.1.-.-" evidence="5 6"/>
<evidence type="ECO:0000256" key="4">
    <source>
        <dbReference type="ARBA" id="ARBA00022884"/>
    </source>
</evidence>
<feature type="compositionally biased region" description="Basic and acidic residues" evidence="7">
    <location>
        <begin position="105"/>
        <end position="131"/>
    </location>
</feature>
<dbReference type="PROSITE" id="PS51831">
    <property type="entry name" value="HD"/>
    <property type="match status" value="1"/>
</dbReference>
<evidence type="ECO:0000313" key="9">
    <source>
        <dbReference type="EMBL" id="GAA3642396.1"/>
    </source>
</evidence>
<dbReference type="Proteomes" id="UP001501490">
    <property type="component" value="Unassembled WGS sequence"/>
</dbReference>
<dbReference type="InterPro" id="IPR006675">
    <property type="entry name" value="HDIG_dom"/>
</dbReference>
<dbReference type="CDD" id="cd00077">
    <property type="entry name" value="HDc"/>
    <property type="match status" value="1"/>
</dbReference>
<dbReference type="SMART" id="SM00322">
    <property type="entry name" value="KH"/>
    <property type="match status" value="1"/>
</dbReference>
<evidence type="ECO:0000256" key="3">
    <source>
        <dbReference type="ARBA" id="ARBA00022801"/>
    </source>
</evidence>
<dbReference type="SUPFAM" id="SSF109604">
    <property type="entry name" value="HD-domain/PDEase-like"/>
    <property type="match status" value="1"/>
</dbReference>